<feature type="region of interest" description="Disordered" evidence="1">
    <location>
        <begin position="1"/>
        <end position="31"/>
    </location>
</feature>
<proteinExistence type="predicted"/>
<sequence length="60" mass="7041">MHRHQHKAIHTMKSQANMTPTKETHNVPVSEPKEMEICKLADKEFKVITLKKLNEMQENT</sequence>
<evidence type="ECO:0000256" key="1">
    <source>
        <dbReference type="SAM" id="MobiDB-lite"/>
    </source>
</evidence>
<protein>
    <submittedName>
        <fullName evidence="2">Uncharacterized protein</fullName>
    </submittedName>
</protein>
<evidence type="ECO:0000313" key="2">
    <source>
        <dbReference type="EMBL" id="EFB13638.1"/>
    </source>
</evidence>
<dbReference type="AlphaFoldDB" id="D2HAV2"/>
<gene>
    <name evidence="2" type="ORF">PANDA_007603</name>
</gene>
<name>D2HAV2_AILME</name>
<organism evidence="2">
    <name type="scientific">Ailuropoda melanoleuca</name>
    <name type="common">Giant panda</name>
    <dbReference type="NCBI Taxonomy" id="9646"/>
    <lineage>
        <taxon>Eukaryota</taxon>
        <taxon>Metazoa</taxon>
        <taxon>Chordata</taxon>
        <taxon>Craniata</taxon>
        <taxon>Vertebrata</taxon>
        <taxon>Euteleostomi</taxon>
        <taxon>Mammalia</taxon>
        <taxon>Eutheria</taxon>
        <taxon>Laurasiatheria</taxon>
        <taxon>Carnivora</taxon>
        <taxon>Caniformia</taxon>
        <taxon>Ursidae</taxon>
        <taxon>Ailuropoda</taxon>
    </lineage>
</organism>
<dbReference type="EMBL" id="GL192640">
    <property type="protein sequence ID" value="EFB13638.1"/>
    <property type="molecule type" value="Genomic_DNA"/>
</dbReference>
<feature type="compositionally biased region" description="Basic residues" evidence="1">
    <location>
        <begin position="1"/>
        <end position="10"/>
    </location>
</feature>
<feature type="compositionally biased region" description="Polar residues" evidence="1">
    <location>
        <begin position="12"/>
        <end position="21"/>
    </location>
</feature>
<accession>D2HAV2</accession>
<reference evidence="2" key="1">
    <citation type="journal article" date="2010" name="Nature">
        <title>The sequence and de novo assembly of the giant panda genome.</title>
        <authorList>
            <person name="Li R."/>
            <person name="Fan W."/>
            <person name="Tian G."/>
            <person name="Zhu H."/>
            <person name="He L."/>
            <person name="Cai J."/>
            <person name="Huang Q."/>
            <person name="Cai Q."/>
            <person name="Li B."/>
            <person name="Bai Y."/>
            <person name="Zhang Z."/>
            <person name="Zhang Y."/>
            <person name="Wang W."/>
            <person name="Li J."/>
            <person name="Wei F."/>
            <person name="Li H."/>
            <person name="Jian M."/>
            <person name="Li J."/>
            <person name="Zhang Z."/>
            <person name="Nielsen R."/>
            <person name="Li D."/>
            <person name="Gu W."/>
            <person name="Yang Z."/>
            <person name="Xuan Z."/>
            <person name="Ryder O.A."/>
            <person name="Leung F.C."/>
            <person name="Zhou Y."/>
            <person name="Cao J."/>
            <person name="Sun X."/>
            <person name="Fu Y."/>
            <person name="Fang X."/>
            <person name="Guo X."/>
            <person name="Wang B."/>
            <person name="Hou R."/>
            <person name="Shen F."/>
            <person name="Mu B."/>
            <person name="Ni P."/>
            <person name="Lin R."/>
            <person name="Qian W."/>
            <person name="Wang G."/>
            <person name="Yu C."/>
            <person name="Nie W."/>
            <person name="Wang J."/>
            <person name="Wu Z."/>
            <person name="Liang H."/>
            <person name="Min J."/>
            <person name="Wu Q."/>
            <person name="Cheng S."/>
            <person name="Ruan J."/>
            <person name="Wang M."/>
            <person name="Shi Z."/>
            <person name="Wen M."/>
            <person name="Liu B."/>
            <person name="Ren X."/>
            <person name="Zheng H."/>
            <person name="Dong D."/>
            <person name="Cook K."/>
            <person name="Shan G."/>
            <person name="Zhang H."/>
            <person name="Kosiol C."/>
            <person name="Xie X."/>
            <person name="Lu Z."/>
            <person name="Zheng H."/>
            <person name="Li Y."/>
            <person name="Steiner C.C."/>
            <person name="Lam T.T."/>
            <person name="Lin S."/>
            <person name="Zhang Q."/>
            <person name="Li G."/>
            <person name="Tian J."/>
            <person name="Gong T."/>
            <person name="Liu H."/>
            <person name="Zhang D."/>
            <person name="Fang L."/>
            <person name="Ye C."/>
            <person name="Zhang J."/>
            <person name="Hu W."/>
            <person name="Xu A."/>
            <person name="Ren Y."/>
            <person name="Zhang G."/>
            <person name="Bruford M.W."/>
            <person name="Li Q."/>
            <person name="Ma L."/>
            <person name="Guo Y."/>
            <person name="An N."/>
            <person name="Hu Y."/>
            <person name="Zheng Y."/>
            <person name="Shi Y."/>
            <person name="Li Z."/>
            <person name="Liu Q."/>
            <person name="Chen Y."/>
            <person name="Zhao J."/>
            <person name="Qu N."/>
            <person name="Zhao S."/>
            <person name="Tian F."/>
            <person name="Wang X."/>
            <person name="Wang H."/>
            <person name="Xu L."/>
            <person name="Liu X."/>
            <person name="Vinar T."/>
            <person name="Wang Y."/>
            <person name="Lam T.W."/>
            <person name="Yiu S.M."/>
            <person name="Liu S."/>
            <person name="Zhang H."/>
            <person name="Li D."/>
            <person name="Huang Y."/>
            <person name="Wang X."/>
            <person name="Yang G."/>
            <person name="Jiang Z."/>
            <person name="Wang J."/>
            <person name="Qin N."/>
            <person name="Li L."/>
            <person name="Li J."/>
            <person name="Bolund L."/>
            <person name="Kristiansen K."/>
            <person name="Wong G.K."/>
            <person name="Olson M."/>
            <person name="Zhang X."/>
            <person name="Li S."/>
            <person name="Yang H."/>
            <person name="Wang J."/>
            <person name="Wang J."/>
        </authorList>
    </citation>
    <scope>NUCLEOTIDE SEQUENCE [LARGE SCALE GENOMIC DNA]</scope>
</reference>
<feature type="non-terminal residue" evidence="2">
    <location>
        <position position="60"/>
    </location>
</feature>
<dbReference type="InParanoid" id="D2HAV2"/>